<keyword evidence="3" id="KW-0804">Transcription</keyword>
<name>A0A9P6MU09_9FUNG</name>
<keyword evidence="8" id="KW-1185">Reference proteome</keyword>
<evidence type="ECO:0000256" key="5">
    <source>
        <dbReference type="SAM" id="MobiDB-lite"/>
    </source>
</evidence>
<evidence type="ECO:0000259" key="6">
    <source>
        <dbReference type="PROSITE" id="PS51821"/>
    </source>
</evidence>
<gene>
    <name evidence="7" type="ORF">BGZ80_011018</name>
</gene>
<dbReference type="Proteomes" id="UP000703661">
    <property type="component" value="Unassembled WGS sequence"/>
</dbReference>
<evidence type="ECO:0000313" key="8">
    <source>
        <dbReference type="Proteomes" id="UP000703661"/>
    </source>
</evidence>
<organism evidence="7 8">
    <name type="scientific">Entomortierella chlamydospora</name>
    <dbReference type="NCBI Taxonomy" id="101097"/>
    <lineage>
        <taxon>Eukaryota</taxon>
        <taxon>Fungi</taxon>
        <taxon>Fungi incertae sedis</taxon>
        <taxon>Mucoromycota</taxon>
        <taxon>Mortierellomycotina</taxon>
        <taxon>Mortierellomycetes</taxon>
        <taxon>Mortierellales</taxon>
        <taxon>Mortierellaceae</taxon>
        <taxon>Entomortierella</taxon>
    </lineage>
</organism>
<evidence type="ECO:0000313" key="7">
    <source>
        <dbReference type="EMBL" id="KAG0013523.1"/>
    </source>
</evidence>
<sequence length="328" mass="36554">MVKSSSTVPYCFVSGQSDKSKVSSASKYVLSIRQQPVRAKVCGAKERDRRPIDPPPIVQIKLADPSSDKNKDYLQSPYLFMCCNLVHDNDPSGEIVAPAHRALAGTVVSSLNRLKDVDNSDGGFFVFGDMSARIEGRFRLRFTLLELIEGEVVHVMTILSNTMTVYSSKTFPGMSESTFLSRSFSDQGVRIRIRKDHHVKPKRPVSVDNDDNMHSPLSSCHDLSDGESSQHIKRPKSSSISDGSRHYSMSSRPKHSESRHSSLEPFDRTPPSSPGSYIGQDSAPSRPRHNPYMWDDVHVTLDTVWSDLPRANAIQNLEDIANPNRPSQ</sequence>
<reference evidence="7" key="1">
    <citation type="journal article" date="2020" name="Fungal Divers.">
        <title>Resolving the Mortierellaceae phylogeny through synthesis of multi-gene phylogenetics and phylogenomics.</title>
        <authorList>
            <person name="Vandepol N."/>
            <person name="Liber J."/>
            <person name="Desiro A."/>
            <person name="Na H."/>
            <person name="Kennedy M."/>
            <person name="Barry K."/>
            <person name="Grigoriev I.V."/>
            <person name="Miller A.N."/>
            <person name="O'Donnell K."/>
            <person name="Stajich J.E."/>
            <person name="Bonito G."/>
        </authorList>
    </citation>
    <scope>NUCLEOTIDE SEQUENCE</scope>
    <source>
        <strain evidence="7">NRRL 2769</strain>
    </source>
</reference>
<evidence type="ECO:0000256" key="3">
    <source>
        <dbReference type="ARBA" id="ARBA00023163"/>
    </source>
</evidence>
<feature type="domain" description="Velvet" evidence="6">
    <location>
        <begin position="23"/>
        <end position="194"/>
    </location>
</feature>
<comment type="caution">
    <text evidence="7">The sequence shown here is derived from an EMBL/GenBank/DDBJ whole genome shotgun (WGS) entry which is preliminary data.</text>
</comment>
<dbReference type="EMBL" id="JAAAID010000835">
    <property type="protein sequence ID" value="KAG0013523.1"/>
    <property type="molecule type" value="Genomic_DNA"/>
</dbReference>
<evidence type="ECO:0000256" key="4">
    <source>
        <dbReference type="ARBA" id="ARBA00023242"/>
    </source>
</evidence>
<dbReference type="InterPro" id="IPR038491">
    <property type="entry name" value="Velvet_dom_sf"/>
</dbReference>
<dbReference type="InterPro" id="IPR037525">
    <property type="entry name" value="Velvet_dom"/>
</dbReference>
<dbReference type="InterPro" id="IPR021740">
    <property type="entry name" value="Velvet"/>
</dbReference>
<dbReference type="Pfam" id="PF11754">
    <property type="entry name" value="Velvet"/>
    <property type="match status" value="2"/>
</dbReference>
<feature type="compositionally biased region" description="Polar residues" evidence="5">
    <location>
        <begin position="237"/>
        <end position="251"/>
    </location>
</feature>
<dbReference type="PANTHER" id="PTHR33572:SF18">
    <property type="entry name" value="SPORE DEVELOPMENT REGULATOR VOSA"/>
    <property type="match status" value="1"/>
</dbReference>
<accession>A0A9P6MU09</accession>
<dbReference type="AlphaFoldDB" id="A0A9P6MU09"/>
<comment type="subcellular location">
    <subcellularLocation>
        <location evidence="1">Nucleus</location>
    </subcellularLocation>
</comment>
<keyword evidence="2" id="KW-0805">Transcription regulation</keyword>
<dbReference type="Gene3D" id="2.60.40.3960">
    <property type="entry name" value="Velvet domain"/>
    <property type="match status" value="1"/>
</dbReference>
<keyword evidence="4" id="KW-0539">Nucleus</keyword>
<protein>
    <recommendedName>
        <fullName evidence="6">Velvet domain-containing protein</fullName>
    </recommendedName>
</protein>
<evidence type="ECO:0000256" key="2">
    <source>
        <dbReference type="ARBA" id="ARBA00023015"/>
    </source>
</evidence>
<dbReference type="GO" id="GO:0005634">
    <property type="term" value="C:nucleus"/>
    <property type="evidence" value="ECO:0007669"/>
    <property type="project" value="UniProtKB-SubCell"/>
</dbReference>
<dbReference type="PROSITE" id="PS51821">
    <property type="entry name" value="VELVET"/>
    <property type="match status" value="1"/>
</dbReference>
<proteinExistence type="predicted"/>
<dbReference type="PANTHER" id="PTHR33572">
    <property type="entry name" value="SPORE DEVELOPMENT REGULATOR VOSA"/>
    <property type="match status" value="1"/>
</dbReference>
<feature type="region of interest" description="Disordered" evidence="5">
    <location>
        <begin position="195"/>
        <end position="290"/>
    </location>
</feature>
<feature type="compositionally biased region" description="Basic and acidic residues" evidence="5">
    <location>
        <begin position="254"/>
        <end position="267"/>
    </location>
</feature>
<evidence type="ECO:0000256" key="1">
    <source>
        <dbReference type="ARBA" id="ARBA00004123"/>
    </source>
</evidence>